<gene>
    <name evidence="1" type="ORF">K6K41_13145</name>
</gene>
<reference evidence="1" key="1">
    <citation type="submission" date="2021-08" db="EMBL/GenBank/DDBJ databases">
        <authorList>
            <person name="Zhang H."/>
            <person name="Xu M."/>
            <person name="Yu Z."/>
            <person name="Yang L."/>
            <person name="Cai Y."/>
        </authorList>
    </citation>
    <scope>NUCLEOTIDE SEQUENCE</scope>
    <source>
        <strain evidence="1">CHL1</strain>
    </source>
</reference>
<dbReference type="RefSeq" id="WP_261405512.1">
    <property type="nucleotide sequence ID" value="NZ_CP081869.1"/>
</dbReference>
<dbReference type="AlphaFoldDB" id="A0A9E6REP2"/>
<organism evidence="1 2">
    <name type="scientific">Chenggangzhangella methanolivorans</name>
    <dbReference type="NCBI Taxonomy" id="1437009"/>
    <lineage>
        <taxon>Bacteria</taxon>
        <taxon>Pseudomonadati</taxon>
        <taxon>Pseudomonadota</taxon>
        <taxon>Alphaproteobacteria</taxon>
        <taxon>Hyphomicrobiales</taxon>
        <taxon>Methylopilaceae</taxon>
        <taxon>Chenggangzhangella</taxon>
    </lineage>
</organism>
<keyword evidence="2" id="KW-1185">Reference proteome</keyword>
<sequence>MTSIPDCLAAFSVAAMTNTHDAEERGRAAIDAYLLCVPNDPLRRLAALHELLAAYVELALDSTAAMAIRADLENRIVEAAGPPKEQLGSDQHA</sequence>
<dbReference type="Proteomes" id="UP000825701">
    <property type="component" value="Chromosome"/>
</dbReference>
<name>A0A9E6REP2_9HYPH</name>
<evidence type="ECO:0000313" key="1">
    <source>
        <dbReference type="EMBL" id="QZO02124.1"/>
    </source>
</evidence>
<dbReference type="EMBL" id="CP081869">
    <property type="protein sequence ID" value="QZO02124.1"/>
    <property type="molecule type" value="Genomic_DNA"/>
</dbReference>
<proteinExistence type="predicted"/>
<accession>A0A9E6REP2</accession>
<evidence type="ECO:0000313" key="2">
    <source>
        <dbReference type="Proteomes" id="UP000825701"/>
    </source>
</evidence>
<dbReference type="KEGG" id="cmet:K6K41_13145"/>
<protein>
    <submittedName>
        <fullName evidence="1">Uncharacterized protein</fullName>
    </submittedName>
</protein>